<protein>
    <submittedName>
        <fullName evidence="1">Twin-arginine translocation signal domain-containing protein</fullName>
    </submittedName>
</protein>
<organism evidence="1 2">
    <name type="scientific">Streptomyces carpinensis</name>
    <dbReference type="NCBI Taxonomy" id="66369"/>
    <lineage>
        <taxon>Bacteria</taxon>
        <taxon>Bacillati</taxon>
        <taxon>Actinomycetota</taxon>
        <taxon>Actinomycetes</taxon>
        <taxon>Kitasatosporales</taxon>
        <taxon>Streptomycetaceae</taxon>
        <taxon>Streptomyces</taxon>
    </lineage>
</organism>
<accession>A0ABV1W033</accession>
<name>A0ABV1W033_9ACTN</name>
<evidence type="ECO:0000313" key="2">
    <source>
        <dbReference type="Proteomes" id="UP001458415"/>
    </source>
</evidence>
<dbReference type="EMBL" id="JBEPCU010000135">
    <property type="protein sequence ID" value="MER6977550.1"/>
    <property type="molecule type" value="Genomic_DNA"/>
</dbReference>
<reference evidence="1 2" key="1">
    <citation type="submission" date="2024-06" db="EMBL/GenBank/DDBJ databases">
        <title>The Natural Products Discovery Center: Release of the First 8490 Sequenced Strains for Exploring Actinobacteria Biosynthetic Diversity.</title>
        <authorList>
            <person name="Kalkreuter E."/>
            <person name="Kautsar S.A."/>
            <person name="Yang D."/>
            <person name="Bader C.D."/>
            <person name="Teijaro C.N."/>
            <person name="Fluegel L."/>
            <person name="Davis C.M."/>
            <person name="Simpson J.R."/>
            <person name="Lauterbach L."/>
            <person name="Steele A.D."/>
            <person name="Gui C."/>
            <person name="Meng S."/>
            <person name="Li G."/>
            <person name="Viehrig K."/>
            <person name="Ye F."/>
            <person name="Su P."/>
            <person name="Kiefer A.F."/>
            <person name="Nichols A."/>
            <person name="Cepeda A.J."/>
            <person name="Yan W."/>
            <person name="Fan B."/>
            <person name="Jiang Y."/>
            <person name="Adhikari A."/>
            <person name="Zheng C.-J."/>
            <person name="Schuster L."/>
            <person name="Cowan T.M."/>
            <person name="Smanski M.J."/>
            <person name="Chevrette M.G."/>
            <person name="De Carvalho L.P.S."/>
            <person name="Shen B."/>
        </authorList>
    </citation>
    <scope>NUCLEOTIDE SEQUENCE [LARGE SCALE GENOMIC DNA]</scope>
    <source>
        <strain evidence="1 2">NPDC000634</strain>
    </source>
</reference>
<feature type="non-terminal residue" evidence="1">
    <location>
        <position position="38"/>
    </location>
</feature>
<keyword evidence="2" id="KW-1185">Reference proteome</keyword>
<gene>
    <name evidence="1" type="ORF">ABT317_11150</name>
</gene>
<dbReference type="InterPro" id="IPR019546">
    <property type="entry name" value="TAT_signal_bac_arc"/>
</dbReference>
<comment type="caution">
    <text evidence="1">The sequence shown here is derived from an EMBL/GenBank/DDBJ whole genome shotgun (WGS) entry which is preliminary data.</text>
</comment>
<dbReference type="PROSITE" id="PS51318">
    <property type="entry name" value="TAT"/>
    <property type="match status" value="1"/>
</dbReference>
<dbReference type="NCBIfam" id="TIGR01409">
    <property type="entry name" value="TAT_signal_seq"/>
    <property type="match status" value="1"/>
</dbReference>
<dbReference type="InterPro" id="IPR006311">
    <property type="entry name" value="TAT_signal"/>
</dbReference>
<evidence type="ECO:0000313" key="1">
    <source>
        <dbReference type="EMBL" id="MER6977550.1"/>
    </source>
</evidence>
<sequence length="38" mass="3627">MALNRRKFLKKSAVTGAGVALAGAAATPAAQAAEVSAG</sequence>
<dbReference type="Proteomes" id="UP001458415">
    <property type="component" value="Unassembled WGS sequence"/>
</dbReference>
<proteinExistence type="predicted"/>